<name>F7AXH3_CIOIN</name>
<accession>F7AXH3</accession>
<dbReference type="InParanoid" id="F7AXH3"/>
<feature type="compositionally biased region" description="Polar residues" evidence="1">
    <location>
        <begin position="345"/>
        <end position="358"/>
    </location>
</feature>
<evidence type="ECO:0000256" key="1">
    <source>
        <dbReference type="SAM" id="MobiDB-lite"/>
    </source>
</evidence>
<reference evidence="3" key="1">
    <citation type="journal article" date="2002" name="Science">
        <title>The draft genome of Ciona intestinalis: insights into chordate and vertebrate origins.</title>
        <authorList>
            <person name="Dehal P."/>
            <person name="Satou Y."/>
            <person name="Campbell R.K."/>
            <person name="Chapman J."/>
            <person name="Degnan B."/>
            <person name="De Tomaso A."/>
            <person name="Davidson B."/>
            <person name="Di Gregorio A."/>
            <person name="Gelpke M."/>
            <person name="Goodstein D.M."/>
            <person name="Harafuji N."/>
            <person name="Hastings K.E."/>
            <person name="Ho I."/>
            <person name="Hotta K."/>
            <person name="Huang W."/>
            <person name="Kawashima T."/>
            <person name="Lemaire P."/>
            <person name="Martinez D."/>
            <person name="Meinertzhagen I.A."/>
            <person name="Necula S."/>
            <person name="Nonaka M."/>
            <person name="Putnam N."/>
            <person name="Rash S."/>
            <person name="Saiga H."/>
            <person name="Satake M."/>
            <person name="Terry A."/>
            <person name="Yamada L."/>
            <person name="Wang H.G."/>
            <person name="Awazu S."/>
            <person name="Azumi K."/>
            <person name="Boore J."/>
            <person name="Branno M."/>
            <person name="Chin-Bow S."/>
            <person name="DeSantis R."/>
            <person name="Doyle S."/>
            <person name="Francino P."/>
            <person name="Keys D.N."/>
            <person name="Haga S."/>
            <person name="Hayashi H."/>
            <person name="Hino K."/>
            <person name="Imai K.S."/>
            <person name="Inaba K."/>
            <person name="Kano S."/>
            <person name="Kobayashi K."/>
            <person name="Kobayashi M."/>
            <person name="Lee B.I."/>
            <person name="Makabe K.W."/>
            <person name="Manohar C."/>
            <person name="Matassi G."/>
            <person name="Medina M."/>
            <person name="Mochizuki Y."/>
            <person name="Mount S."/>
            <person name="Morishita T."/>
            <person name="Miura S."/>
            <person name="Nakayama A."/>
            <person name="Nishizaka S."/>
            <person name="Nomoto H."/>
            <person name="Ohta F."/>
            <person name="Oishi K."/>
            <person name="Rigoutsos I."/>
            <person name="Sano M."/>
            <person name="Sasaki A."/>
            <person name="Sasakura Y."/>
            <person name="Shoguchi E."/>
            <person name="Shin-i T."/>
            <person name="Spagnuolo A."/>
            <person name="Stainier D."/>
            <person name="Suzuki M.M."/>
            <person name="Tassy O."/>
            <person name="Takatori N."/>
            <person name="Tokuoka M."/>
            <person name="Yagi K."/>
            <person name="Yoshizaki F."/>
            <person name="Wada S."/>
            <person name="Zhang C."/>
            <person name="Hyatt P.D."/>
            <person name="Larimer F."/>
            <person name="Detter C."/>
            <person name="Doggett N."/>
            <person name="Glavina T."/>
            <person name="Hawkins T."/>
            <person name="Richardson P."/>
            <person name="Lucas S."/>
            <person name="Kohara Y."/>
            <person name="Levine M."/>
            <person name="Satoh N."/>
            <person name="Rokhsar D.S."/>
        </authorList>
    </citation>
    <scope>NUCLEOTIDE SEQUENCE [LARGE SCALE GENOMIC DNA]</scope>
</reference>
<dbReference type="InterPro" id="IPR028001">
    <property type="entry name" value="SAXO5"/>
</dbReference>
<dbReference type="AlphaFoldDB" id="F7AXH3"/>
<reference evidence="2" key="4">
    <citation type="submission" date="2025-09" db="UniProtKB">
        <authorList>
            <consortium name="Ensembl"/>
        </authorList>
    </citation>
    <scope>IDENTIFICATION</scope>
</reference>
<reference evidence="2" key="3">
    <citation type="submission" date="2025-08" db="UniProtKB">
        <authorList>
            <consortium name="Ensembl"/>
        </authorList>
    </citation>
    <scope>IDENTIFICATION</scope>
</reference>
<proteinExistence type="predicted"/>
<evidence type="ECO:0000313" key="3">
    <source>
        <dbReference type="Proteomes" id="UP000008144"/>
    </source>
</evidence>
<dbReference type="PANTHER" id="PTHR34828:SF1">
    <property type="entry name" value="TESTIS-EXPRESSED PROTEIN 45"/>
    <property type="match status" value="1"/>
</dbReference>
<keyword evidence="3" id="KW-1185">Reference proteome</keyword>
<dbReference type="Ensembl" id="ENSCINT00000022058.2">
    <property type="protein sequence ID" value="ENSCINP00000021812.2"/>
    <property type="gene ID" value="ENSCING00000011411.2"/>
</dbReference>
<protein>
    <submittedName>
        <fullName evidence="2">Uncharacterized protein</fullName>
    </submittedName>
</protein>
<sequence>MTAVNCIPAPLHGQEFLASSHYKISHDERFIPASLKSTFHKDYVPPISNLKPGAALPPRPSEFMHRDVAKINTKISETCQAFPAKTSTHDDPRDKYSSLYKTNFKLDSDKRIDTFSTTHERYYKPNPIGSQSTLPNLGSRWMKSTFPQGDKEKADEPISNYRGSFLSHDISKHQPRRAPSQHWGCKTITGDAQSRFSTTHDSTFQGLWVNTAKSVPKHTSSSIPEGDKEKVTESTTTMRQSYQPSFQGYSPQDRMESYSKLHATNYKMTDGHGRFDKYLSTQAECYQPINNVFSAVVKRDRDRNASDIPEGDMDPFRSHKRVNSTVARSHHKPLDLKKASVHRVNGSQLRTVSKVQLG</sequence>
<dbReference type="EMBL" id="EAAA01001500">
    <property type="status" value="NOT_ANNOTATED_CDS"/>
    <property type="molecule type" value="Genomic_DNA"/>
</dbReference>
<evidence type="ECO:0000313" key="2">
    <source>
        <dbReference type="Ensembl" id="ENSCINP00000021812.2"/>
    </source>
</evidence>
<dbReference type="GeneTree" id="ENSGT00730000113192"/>
<dbReference type="PANTHER" id="PTHR34828">
    <property type="entry name" value="TESTIS-EXPRESSED PROTEIN 45"/>
    <property type="match status" value="1"/>
</dbReference>
<dbReference type="OMA" id="AAAHIHC"/>
<reference evidence="2" key="2">
    <citation type="journal article" date="2008" name="Genome Biol.">
        <title>Improved genome assembly and evidence-based global gene model set for the chordate Ciona intestinalis: new insight into intron and operon populations.</title>
        <authorList>
            <person name="Satou Y."/>
            <person name="Mineta K."/>
            <person name="Ogasawara M."/>
            <person name="Sasakura Y."/>
            <person name="Shoguchi E."/>
            <person name="Ueno K."/>
            <person name="Yamada L."/>
            <person name="Matsumoto J."/>
            <person name="Wasserscheid J."/>
            <person name="Dewar K."/>
            <person name="Wiley G.B."/>
            <person name="Macmil S.L."/>
            <person name="Roe B.A."/>
            <person name="Zeller R.W."/>
            <person name="Hastings K.E."/>
            <person name="Lemaire P."/>
            <person name="Lindquist E."/>
            <person name="Endo T."/>
            <person name="Hotta K."/>
            <person name="Inaba K."/>
        </authorList>
    </citation>
    <scope>NUCLEOTIDE SEQUENCE [LARGE SCALE GENOMIC DNA]</scope>
    <source>
        <strain evidence="2">wild type</strain>
    </source>
</reference>
<dbReference type="Proteomes" id="UP000008144">
    <property type="component" value="Chromosome 2"/>
</dbReference>
<feature type="region of interest" description="Disordered" evidence="1">
    <location>
        <begin position="304"/>
        <end position="358"/>
    </location>
</feature>
<organism evidence="2 3">
    <name type="scientific">Ciona intestinalis</name>
    <name type="common">Transparent sea squirt</name>
    <name type="synonym">Ascidia intestinalis</name>
    <dbReference type="NCBI Taxonomy" id="7719"/>
    <lineage>
        <taxon>Eukaryota</taxon>
        <taxon>Metazoa</taxon>
        <taxon>Chordata</taxon>
        <taxon>Tunicata</taxon>
        <taxon>Ascidiacea</taxon>
        <taxon>Phlebobranchia</taxon>
        <taxon>Cionidae</taxon>
        <taxon>Ciona</taxon>
    </lineage>
</organism>
<dbReference type="HOGENOM" id="CLU_043594_0_0_1"/>